<keyword evidence="3" id="KW-1185">Reference proteome</keyword>
<dbReference type="PROSITE" id="PS51708">
    <property type="entry name" value="CHAD"/>
    <property type="match status" value="1"/>
</dbReference>
<dbReference type="SMART" id="SM00880">
    <property type="entry name" value="CHAD"/>
    <property type="match status" value="1"/>
</dbReference>
<reference evidence="2" key="1">
    <citation type="journal article" date="2014" name="Int. J. Syst. Evol. Microbiol.">
        <title>Complete genome sequence of Corynebacterium casei LMG S-19264T (=DSM 44701T), isolated from a smear-ripened cheese.</title>
        <authorList>
            <consortium name="US DOE Joint Genome Institute (JGI-PGF)"/>
            <person name="Walter F."/>
            <person name="Albersmeier A."/>
            <person name="Kalinowski J."/>
            <person name="Ruckert C."/>
        </authorList>
    </citation>
    <scope>NUCLEOTIDE SEQUENCE</scope>
    <source>
        <strain evidence="2">CGMCC 4.7306</strain>
    </source>
</reference>
<dbReference type="EMBL" id="BMMZ01000001">
    <property type="protein sequence ID" value="GGL51195.1"/>
    <property type="molecule type" value="Genomic_DNA"/>
</dbReference>
<dbReference type="PANTHER" id="PTHR39339:SF1">
    <property type="entry name" value="CHAD DOMAIN-CONTAINING PROTEIN"/>
    <property type="match status" value="1"/>
</dbReference>
<dbReference type="Proteomes" id="UP000613840">
    <property type="component" value="Unassembled WGS sequence"/>
</dbReference>
<dbReference type="PANTHER" id="PTHR39339">
    <property type="entry name" value="SLR1444 PROTEIN"/>
    <property type="match status" value="1"/>
</dbReference>
<reference evidence="2" key="2">
    <citation type="submission" date="2020-09" db="EMBL/GenBank/DDBJ databases">
        <authorList>
            <person name="Sun Q."/>
            <person name="Zhou Y."/>
        </authorList>
    </citation>
    <scope>NUCLEOTIDE SEQUENCE</scope>
    <source>
        <strain evidence="2">CGMCC 4.7306</strain>
    </source>
</reference>
<evidence type="ECO:0000313" key="2">
    <source>
        <dbReference type="EMBL" id="GGL51195.1"/>
    </source>
</evidence>
<organism evidence="2 3">
    <name type="scientific">Microlunatus endophyticus</name>
    <dbReference type="NCBI Taxonomy" id="1716077"/>
    <lineage>
        <taxon>Bacteria</taxon>
        <taxon>Bacillati</taxon>
        <taxon>Actinomycetota</taxon>
        <taxon>Actinomycetes</taxon>
        <taxon>Propionibacteriales</taxon>
        <taxon>Propionibacteriaceae</taxon>
        <taxon>Microlunatus</taxon>
    </lineage>
</organism>
<accession>A0A917S213</accession>
<dbReference type="Gene3D" id="1.40.20.10">
    <property type="entry name" value="CHAD domain"/>
    <property type="match status" value="1"/>
</dbReference>
<evidence type="ECO:0000313" key="3">
    <source>
        <dbReference type="Proteomes" id="UP000613840"/>
    </source>
</evidence>
<evidence type="ECO:0000259" key="1">
    <source>
        <dbReference type="PROSITE" id="PS51708"/>
    </source>
</evidence>
<gene>
    <name evidence="2" type="ORF">GCM10011575_06900</name>
</gene>
<comment type="caution">
    <text evidence="2">The sequence shown here is derived from an EMBL/GenBank/DDBJ whole genome shotgun (WGS) entry which is preliminary data.</text>
</comment>
<name>A0A917S213_9ACTN</name>
<proteinExistence type="predicted"/>
<dbReference type="AlphaFoldDB" id="A0A917S213"/>
<dbReference type="RefSeq" id="WP_188893728.1">
    <property type="nucleotide sequence ID" value="NZ_BMMZ01000001.1"/>
</dbReference>
<dbReference type="Pfam" id="PF05235">
    <property type="entry name" value="CHAD"/>
    <property type="match status" value="1"/>
</dbReference>
<protein>
    <recommendedName>
        <fullName evidence="1">CHAD domain-containing protein</fullName>
    </recommendedName>
</protein>
<feature type="domain" description="CHAD" evidence="1">
    <location>
        <begin position="7"/>
        <end position="294"/>
    </location>
</feature>
<sequence>MSKIESESTLADVLGRYIAVQCEVVLSINAELEKVLESAAPQIDDDQVHDARVACRRLRSVTRVFADVFSVPEAGRLSDDARWYGLALGGIRDLDVLAARIGAALDELDEDLVLHDPRAELAQQIDYRRQIAIAGLRDATHSERYADLTAQLHGWKSRPPWAPPADKPAAKIKKYVRKADHTLAKRLRRAMAAVAAHDEEADELIHSARKAGKRHRYAAEAAVPVLGQAADKVVADRKDLQDLLGDYQDSRLASVFLRDLGGIPGRNGFTFGVLYAAEADHRRRLRKLVAKRIK</sequence>
<dbReference type="InterPro" id="IPR038186">
    <property type="entry name" value="CHAD_dom_sf"/>
</dbReference>
<dbReference type="InterPro" id="IPR007899">
    <property type="entry name" value="CHAD_dom"/>
</dbReference>